<sequence>MSINAVPFPPTLVGPVYPITPQILVRDIWPGAQIQIVGSESGVLTDSKWTGSKFEACMPLKMTPKAHEYLVVTQTVVNAADREYSSTYSGEKALQVQGDPVPLPAPLLSAGLHVCSDHIDFSGLLPGATVFAEIESVGPVLEAKVLCSTSGSFPMTFNGPLPKGKRVTYWQEAMIKGKPVTSDKMQSAPIIDLNLSNPLPLTNFVFPPEQCTNHFVVGNVIAGGTFVAMAMDQTPSDLITASVQVTGNLILDGSFEHPLQLGTLKHWQQMVRCGLQSTMVETKVVAPAASKLDTPKRVVEICEDLGKVVLDNLRPNGATYLTVTRLVGAKDGRADNDEDDERLRIGVIPVTSVTQTIKFPSDWSMTDERGEVAFDFIQMDDGSCGAPSKSDRTGPQYVKTITGITPSKPVLDPYPLYECGDKIRARKLVRDAEIRLYRSDGLALTEGIVVDSDEHVYDWGRRLKRMPNPEGGFYGIQAMQTGCGVDGTQSPALYPEPWEKPEMDQPNIQPLRPGDQVLTVSNLIPGARVSVMVKGSLYFKDGPLRWAQEFTTLDKTLDIDLVSPLAEGLDVFAIQSLCSITSLDGESKTNPPVKTPVEKGTLTLTVTPSKIKKGEKVTIRVDAIDPETNLKNSPLFGTVTIPDVGSFPLGTDYTHEVDPASTLTELTGSISASSISKESSFSIPLTAADPPPDFILNIRLAFAAFTSPLQNTGGLVQHPFKAHTVKLTVRPSWTDSFPATFTYYEQDGILGPSWRARAVFRGLYPSASTSNPTISASGTFKIEEVGVGDVEHTFGMFTPQANYAVNPATNKGCFYWDMSFTEYPSCDLPSCPWFFKWSRDSSRGKFEFYDNGAGGYNVDGCLALN</sequence>
<keyword evidence="2" id="KW-1185">Reference proteome</keyword>
<accession>A0A6A5VZP2</accession>
<dbReference type="AlphaFoldDB" id="A0A6A5VZP2"/>
<gene>
    <name evidence="1" type="ORF">P154DRAFT_539090</name>
</gene>
<evidence type="ECO:0000313" key="1">
    <source>
        <dbReference type="EMBL" id="KAF1994993.1"/>
    </source>
</evidence>
<dbReference type="EMBL" id="ML977647">
    <property type="protein sequence ID" value="KAF1994993.1"/>
    <property type="molecule type" value="Genomic_DNA"/>
</dbReference>
<proteinExistence type="predicted"/>
<name>A0A6A5VZP2_9PLEO</name>
<reference evidence="1" key="1">
    <citation type="journal article" date="2020" name="Stud. Mycol.">
        <title>101 Dothideomycetes genomes: a test case for predicting lifestyles and emergence of pathogens.</title>
        <authorList>
            <person name="Haridas S."/>
            <person name="Albert R."/>
            <person name="Binder M."/>
            <person name="Bloem J."/>
            <person name="Labutti K."/>
            <person name="Salamov A."/>
            <person name="Andreopoulos B."/>
            <person name="Baker S."/>
            <person name="Barry K."/>
            <person name="Bills G."/>
            <person name="Bluhm B."/>
            <person name="Cannon C."/>
            <person name="Castanera R."/>
            <person name="Culley D."/>
            <person name="Daum C."/>
            <person name="Ezra D."/>
            <person name="Gonzalez J."/>
            <person name="Henrissat B."/>
            <person name="Kuo A."/>
            <person name="Liang C."/>
            <person name="Lipzen A."/>
            <person name="Lutzoni F."/>
            <person name="Magnuson J."/>
            <person name="Mondo S."/>
            <person name="Nolan M."/>
            <person name="Ohm R."/>
            <person name="Pangilinan J."/>
            <person name="Park H.-J."/>
            <person name="Ramirez L."/>
            <person name="Alfaro M."/>
            <person name="Sun H."/>
            <person name="Tritt A."/>
            <person name="Yoshinaga Y."/>
            <person name="Zwiers L.-H."/>
            <person name="Turgeon B."/>
            <person name="Goodwin S."/>
            <person name="Spatafora J."/>
            <person name="Crous P."/>
            <person name="Grigoriev I."/>
        </authorList>
    </citation>
    <scope>NUCLEOTIDE SEQUENCE</scope>
    <source>
        <strain evidence="1">CBS 123094</strain>
    </source>
</reference>
<organism evidence="1 2">
    <name type="scientific">Amniculicola lignicola CBS 123094</name>
    <dbReference type="NCBI Taxonomy" id="1392246"/>
    <lineage>
        <taxon>Eukaryota</taxon>
        <taxon>Fungi</taxon>
        <taxon>Dikarya</taxon>
        <taxon>Ascomycota</taxon>
        <taxon>Pezizomycotina</taxon>
        <taxon>Dothideomycetes</taxon>
        <taxon>Pleosporomycetidae</taxon>
        <taxon>Pleosporales</taxon>
        <taxon>Amniculicolaceae</taxon>
        <taxon>Amniculicola</taxon>
    </lineage>
</organism>
<evidence type="ECO:0000313" key="2">
    <source>
        <dbReference type="Proteomes" id="UP000799779"/>
    </source>
</evidence>
<protein>
    <submittedName>
        <fullName evidence="1">Uncharacterized protein</fullName>
    </submittedName>
</protein>
<dbReference type="Proteomes" id="UP000799779">
    <property type="component" value="Unassembled WGS sequence"/>
</dbReference>